<feature type="compositionally biased region" description="Low complexity" evidence="1">
    <location>
        <begin position="77"/>
        <end position="93"/>
    </location>
</feature>
<dbReference type="Proteomes" id="UP001365128">
    <property type="component" value="Unassembled WGS sequence"/>
</dbReference>
<accession>A0ABR1LC16</accession>
<dbReference type="EMBL" id="JBBPDW010000048">
    <property type="protein sequence ID" value="KAK7532778.1"/>
    <property type="molecule type" value="Genomic_DNA"/>
</dbReference>
<keyword evidence="3" id="KW-1185">Reference proteome</keyword>
<feature type="region of interest" description="Disordered" evidence="1">
    <location>
        <begin position="77"/>
        <end position="101"/>
    </location>
</feature>
<reference evidence="2 3" key="1">
    <citation type="submission" date="2024-04" db="EMBL/GenBank/DDBJ databases">
        <title>Phyllosticta paracitricarpa is synonymous to the EU quarantine fungus P. citricarpa based on phylogenomic analyses.</title>
        <authorList>
            <consortium name="Lawrence Berkeley National Laboratory"/>
            <person name="Van Ingen-Buijs V.A."/>
            <person name="Van Westerhoven A.C."/>
            <person name="Haridas S."/>
            <person name="Skiadas P."/>
            <person name="Martin F."/>
            <person name="Groenewald J.Z."/>
            <person name="Crous P.W."/>
            <person name="Seidl M.F."/>
        </authorList>
    </citation>
    <scope>NUCLEOTIDE SEQUENCE [LARGE SCALE GENOMIC DNA]</scope>
    <source>
        <strain evidence="2 3">CBS 122670</strain>
    </source>
</reference>
<protein>
    <submittedName>
        <fullName evidence="2">Uncharacterized protein</fullName>
    </submittedName>
</protein>
<sequence>MPFTPSPQSCYRLTLERVLPCPRHTRLYPRQAASPTTASFSSTQHSRISVYLPPFRPPPLLSSSLRLSLNYYLNRSSTTNPLSSRSAPISSSPPDSPPPSTTLCPPCQISGILCSNCVLDHRLGKNYSTEPVPSSFNCPTSIKQDSTFRCYLLAALKQNFASETFAAYSSSPAFAQTTASSESASSRPPAFSPPPLFYRPYCTYATAALLPKPLLPKTLPPPPPHSPPQFWMLAFRGGFFSGYASVKISYRYVLFASLHFC</sequence>
<evidence type="ECO:0000313" key="3">
    <source>
        <dbReference type="Proteomes" id="UP001365128"/>
    </source>
</evidence>
<organism evidence="2 3">
    <name type="scientific">Phyllosticta citricarpa</name>
    <dbReference type="NCBI Taxonomy" id="55181"/>
    <lineage>
        <taxon>Eukaryota</taxon>
        <taxon>Fungi</taxon>
        <taxon>Dikarya</taxon>
        <taxon>Ascomycota</taxon>
        <taxon>Pezizomycotina</taxon>
        <taxon>Dothideomycetes</taxon>
        <taxon>Dothideomycetes incertae sedis</taxon>
        <taxon>Botryosphaeriales</taxon>
        <taxon>Phyllostictaceae</taxon>
        <taxon>Phyllosticta</taxon>
    </lineage>
</organism>
<name>A0ABR1LC16_9PEZI</name>
<evidence type="ECO:0000256" key="1">
    <source>
        <dbReference type="SAM" id="MobiDB-lite"/>
    </source>
</evidence>
<evidence type="ECO:0000313" key="2">
    <source>
        <dbReference type="EMBL" id="KAK7532778.1"/>
    </source>
</evidence>
<gene>
    <name evidence="2" type="ORF">IWX46DRAFT_335162</name>
</gene>
<proteinExistence type="predicted"/>
<comment type="caution">
    <text evidence="2">The sequence shown here is derived from an EMBL/GenBank/DDBJ whole genome shotgun (WGS) entry which is preliminary data.</text>
</comment>